<feature type="region of interest" description="Disordered" evidence="1">
    <location>
        <begin position="841"/>
        <end position="862"/>
    </location>
</feature>
<dbReference type="Proteomes" id="UP001305647">
    <property type="component" value="Unassembled WGS sequence"/>
</dbReference>
<gene>
    <name evidence="3" type="ORF">N658DRAFT_521049</name>
</gene>
<feature type="compositionally biased region" description="Basic and acidic residues" evidence="1">
    <location>
        <begin position="221"/>
        <end position="232"/>
    </location>
</feature>
<feature type="compositionally biased region" description="Basic and acidic residues" evidence="1">
    <location>
        <begin position="1321"/>
        <end position="1330"/>
    </location>
</feature>
<feature type="region of interest" description="Disordered" evidence="1">
    <location>
        <begin position="1321"/>
        <end position="1456"/>
    </location>
</feature>
<feature type="compositionally biased region" description="Polar residues" evidence="1">
    <location>
        <begin position="361"/>
        <end position="373"/>
    </location>
</feature>
<feature type="region of interest" description="Disordered" evidence="1">
    <location>
        <begin position="1119"/>
        <end position="1145"/>
    </location>
</feature>
<evidence type="ECO:0000256" key="1">
    <source>
        <dbReference type="SAM" id="MobiDB-lite"/>
    </source>
</evidence>
<feature type="compositionally biased region" description="Acidic residues" evidence="1">
    <location>
        <begin position="464"/>
        <end position="494"/>
    </location>
</feature>
<feature type="compositionally biased region" description="Basic and acidic residues" evidence="1">
    <location>
        <begin position="678"/>
        <end position="688"/>
    </location>
</feature>
<evidence type="ECO:0000313" key="3">
    <source>
        <dbReference type="EMBL" id="KAK4104375.1"/>
    </source>
</evidence>
<keyword evidence="4" id="KW-1185">Reference proteome</keyword>
<feature type="compositionally biased region" description="Polar residues" evidence="1">
    <location>
        <begin position="703"/>
        <end position="712"/>
    </location>
</feature>
<dbReference type="InterPro" id="IPR055781">
    <property type="entry name" value="DUF7357"/>
</dbReference>
<feature type="compositionally biased region" description="Basic and acidic residues" evidence="1">
    <location>
        <begin position="575"/>
        <end position="585"/>
    </location>
</feature>
<feature type="compositionally biased region" description="Basic and acidic residues" evidence="1">
    <location>
        <begin position="157"/>
        <end position="172"/>
    </location>
</feature>
<feature type="region of interest" description="Disordered" evidence="1">
    <location>
        <begin position="678"/>
        <end position="738"/>
    </location>
</feature>
<organism evidence="3 4">
    <name type="scientific">Parathielavia hyrcaniae</name>
    <dbReference type="NCBI Taxonomy" id="113614"/>
    <lineage>
        <taxon>Eukaryota</taxon>
        <taxon>Fungi</taxon>
        <taxon>Dikarya</taxon>
        <taxon>Ascomycota</taxon>
        <taxon>Pezizomycotina</taxon>
        <taxon>Sordariomycetes</taxon>
        <taxon>Sordariomycetidae</taxon>
        <taxon>Sordariales</taxon>
        <taxon>Chaetomiaceae</taxon>
        <taxon>Parathielavia</taxon>
    </lineage>
</organism>
<feature type="compositionally biased region" description="Acidic residues" evidence="1">
    <location>
        <begin position="187"/>
        <end position="220"/>
    </location>
</feature>
<feature type="compositionally biased region" description="Basic residues" evidence="1">
    <location>
        <begin position="612"/>
        <end position="623"/>
    </location>
</feature>
<evidence type="ECO:0000313" key="4">
    <source>
        <dbReference type="Proteomes" id="UP001305647"/>
    </source>
</evidence>
<feature type="region of interest" description="Disordered" evidence="1">
    <location>
        <begin position="773"/>
        <end position="826"/>
    </location>
</feature>
<feature type="compositionally biased region" description="Acidic residues" evidence="1">
    <location>
        <begin position="1399"/>
        <end position="1409"/>
    </location>
</feature>
<feature type="region of interest" description="Disordered" evidence="1">
    <location>
        <begin position="1010"/>
        <end position="1062"/>
    </location>
</feature>
<feature type="region of interest" description="Disordered" evidence="1">
    <location>
        <begin position="115"/>
        <end position="265"/>
    </location>
</feature>
<reference evidence="3" key="1">
    <citation type="journal article" date="2023" name="Mol. Phylogenet. Evol.">
        <title>Genome-scale phylogeny and comparative genomics of the fungal order Sordariales.</title>
        <authorList>
            <person name="Hensen N."/>
            <person name="Bonometti L."/>
            <person name="Westerberg I."/>
            <person name="Brannstrom I.O."/>
            <person name="Guillou S."/>
            <person name="Cros-Aarteil S."/>
            <person name="Calhoun S."/>
            <person name="Haridas S."/>
            <person name="Kuo A."/>
            <person name="Mondo S."/>
            <person name="Pangilinan J."/>
            <person name="Riley R."/>
            <person name="LaButti K."/>
            <person name="Andreopoulos B."/>
            <person name="Lipzen A."/>
            <person name="Chen C."/>
            <person name="Yan M."/>
            <person name="Daum C."/>
            <person name="Ng V."/>
            <person name="Clum A."/>
            <person name="Steindorff A."/>
            <person name="Ohm R.A."/>
            <person name="Martin F."/>
            <person name="Silar P."/>
            <person name="Natvig D.O."/>
            <person name="Lalanne C."/>
            <person name="Gautier V."/>
            <person name="Ament-Velasquez S.L."/>
            <person name="Kruys A."/>
            <person name="Hutchinson M.I."/>
            <person name="Powell A.J."/>
            <person name="Barry K."/>
            <person name="Miller A.N."/>
            <person name="Grigoriev I.V."/>
            <person name="Debuchy R."/>
            <person name="Gladieux P."/>
            <person name="Hiltunen Thoren M."/>
            <person name="Johannesson H."/>
        </authorList>
    </citation>
    <scope>NUCLEOTIDE SEQUENCE</scope>
    <source>
        <strain evidence="3">CBS 757.83</strain>
    </source>
</reference>
<comment type="caution">
    <text evidence="3">The sequence shown here is derived from an EMBL/GenBank/DDBJ whole genome shotgun (WGS) entry which is preliminary data.</text>
</comment>
<feature type="compositionally biased region" description="Basic and acidic residues" evidence="1">
    <location>
        <begin position="1220"/>
        <end position="1238"/>
    </location>
</feature>
<reference evidence="3" key="2">
    <citation type="submission" date="2023-05" db="EMBL/GenBank/DDBJ databases">
        <authorList>
            <consortium name="Lawrence Berkeley National Laboratory"/>
            <person name="Steindorff A."/>
            <person name="Hensen N."/>
            <person name="Bonometti L."/>
            <person name="Westerberg I."/>
            <person name="Brannstrom I.O."/>
            <person name="Guillou S."/>
            <person name="Cros-Aarteil S."/>
            <person name="Calhoun S."/>
            <person name="Haridas S."/>
            <person name="Kuo A."/>
            <person name="Mondo S."/>
            <person name="Pangilinan J."/>
            <person name="Riley R."/>
            <person name="Labutti K."/>
            <person name="Andreopoulos B."/>
            <person name="Lipzen A."/>
            <person name="Chen C."/>
            <person name="Yanf M."/>
            <person name="Daum C."/>
            <person name="Ng V."/>
            <person name="Clum A."/>
            <person name="Ohm R."/>
            <person name="Martin F."/>
            <person name="Silar P."/>
            <person name="Natvig D."/>
            <person name="Lalanne C."/>
            <person name="Gautier V."/>
            <person name="Ament-Velasquez S.L."/>
            <person name="Kruys A."/>
            <person name="Hutchinson M.I."/>
            <person name="Powell A.J."/>
            <person name="Barry K."/>
            <person name="Miller A.N."/>
            <person name="Grigoriev I.V."/>
            <person name="Debuchy R."/>
            <person name="Gladieux P."/>
            <person name="Thoren M.H."/>
            <person name="Johannesson H."/>
        </authorList>
    </citation>
    <scope>NUCLEOTIDE SEQUENCE</scope>
    <source>
        <strain evidence="3">CBS 757.83</strain>
    </source>
</reference>
<evidence type="ECO:0000259" key="2">
    <source>
        <dbReference type="Pfam" id="PF24054"/>
    </source>
</evidence>
<proteinExistence type="predicted"/>
<protein>
    <recommendedName>
        <fullName evidence="2">DUF7357 domain-containing protein</fullName>
    </recommendedName>
</protein>
<sequence length="1475" mass="160338">MRDSNTLMRLRLMVRRHALPEVRVVFAVQLDNEPTIASLLEQVNEIVPLESNDWGLEDYAVELRDSSGHAFDCLHFQQVSSVLNNDEQVYIRPLDTGDRRKRRLSGRDQITTDGRHLIDGVPFGRPRLRSPRDRPPVDIPPLKRRRVTYDVEEDDREEPRFLLTEHGEDAGSNRRVRTRATIKDAEGDAFEGDQEDADDDFVDEDSDEDEGDEAIEDEIDRSDLEAELRGLQEDNEDLQDAPSTQPDVTHKNTQPTAPPSPAGLDLETLDKITALRAAFPTAPVDACERALAQHQGSTTMAYLELQTQHQPAMSFRAINADVSPNAPQATENDDAASDESEPESVGSVVKHYDKHGFPSGSILSGTAASQTAESMRRLGHSVKAPVHTKFDNDGAVPVERQPRPPSSDQYSSSGGSGGEGESESGGDAESDNGPEIASSKEAQASGRTRLFDKRGSSALSDSGDQSEGEDESGSDGSSEDEATSSDSDDSEDDDKSASDGSDGSSDNDDDGSFSDDTDDSHQGRGQEAGGSAESSASSDEADSSSDDESSNDSAEDAPQTRSVNAEAMTEIEPSPPKEKTVRVPELDTVSPEPKGDPGETSQPVPPGQGKRSTQKRNARRKAARMAQKAAAEDEAPSPASVPLPAAEMLELVESVAAKKAALLRRFGEMQELIPQEVREATSIDRDAESGPLNAPVPEKSTLMGDTQLSVHNQPPLDSADGHPEVSEDRPTEQADPEAWRTKIAYRAVECCQDGIEFSEPPFPFVQRWDPQQKYFHGDRNNGGRRSKRKQQSREELLEDGGQANTKRRKYGESMEYDGDGESYANETVGHGETLLNYDEEPLETQRQPEQTSLQPADVDDDLPPLPTDISTLPALGSGEVVTGMILTWKQWLLSKATNWQPQVSALTGVVVRVLDDETLEVRLAKRDQNIDRSEKVYDDDGHRVYDKFEAPDIDDENDELAEQGYRTLDLADMVEPRVLRLAPGAVGDVPSSKDLSGPHAMPDAIRHEVRLSEDRVSPTPDQTQAGPHERDSQNVDVDTQGGGGQSTISESPVAQGPAISISEDRRHEISLLINDADFRKDVDPSVTTFPDSAGLDLSSPSRQLEEMTHGAITIVSSQAAQSQSQASSQLPSQPASNNLDSQPIHLEPFHGFSDAILDSHDQQDERRVAYPALDLPPSETGSLHSGRQVDPDFSIELVTGDDPFHAIDDPALASRSTLGRHSDNEENPAVEKKWHDVDAGLESDSSSASLSDLWREASTNGSLKSPTKSAVVSAIKARKPDMTYDLEYEDTMRRLDGSDDISVEDDKEHLSKVAQELVDIPIEKPTPDKLSRKKGAGNWSTAPGIKTERASPSPHPGYRGASARTAQATNSPFPPKGSQVVSLVTSGPEPELEEHYAEDSVDGTYEDPDLPTGSGWVKKPRVRRGVSMPASSVQEEAAAPTRFASPQSRQSAESRLSSAMMGLEAAKKLKLGKLF</sequence>
<dbReference type="Pfam" id="PF24054">
    <property type="entry name" value="DUF7357"/>
    <property type="match status" value="1"/>
</dbReference>
<feature type="compositionally biased region" description="Acidic residues" evidence="1">
    <location>
        <begin position="420"/>
        <end position="432"/>
    </location>
</feature>
<feature type="region of interest" description="Disordered" evidence="1">
    <location>
        <begin position="318"/>
        <end position="640"/>
    </location>
</feature>
<name>A0AAN6Q9V2_9PEZI</name>
<feature type="compositionally biased region" description="Acidic residues" evidence="1">
    <location>
        <begin position="505"/>
        <end position="518"/>
    </location>
</feature>
<feature type="compositionally biased region" description="Low complexity" evidence="1">
    <location>
        <begin position="1119"/>
        <end position="1136"/>
    </location>
</feature>
<feature type="compositionally biased region" description="Polar residues" evidence="1">
    <location>
        <begin position="241"/>
        <end position="255"/>
    </location>
</feature>
<feature type="compositionally biased region" description="Polar residues" evidence="1">
    <location>
        <begin position="1444"/>
        <end position="1456"/>
    </location>
</feature>
<feature type="domain" description="DUF7357" evidence="2">
    <location>
        <begin position="8"/>
        <end position="141"/>
    </location>
</feature>
<accession>A0AAN6Q9V2</accession>
<feature type="compositionally biased region" description="Acidic residues" evidence="1">
    <location>
        <begin position="539"/>
        <end position="555"/>
    </location>
</feature>
<dbReference type="EMBL" id="MU863626">
    <property type="protein sequence ID" value="KAK4104375.1"/>
    <property type="molecule type" value="Genomic_DNA"/>
</dbReference>
<feature type="compositionally biased region" description="Low complexity" evidence="1">
    <location>
        <begin position="529"/>
        <end position="538"/>
    </location>
</feature>
<feature type="compositionally biased region" description="Basic and acidic residues" evidence="1">
    <location>
        <begin position="719"/>
        <end position="738"/>
    </location>
</feature>
<feature type="compositionally biased region" description="Acidic residues" evidence="1">
    <location>
        <begin position="331"/>
        <end position="342"/>
    </location>
</feature>
<feature type="region of interest" description="Disordered" evidence="1">
    <location>
        <begin position="1200"/>
        <end position="1249"/>
    </location>
</feature>